<keyword evidence="3" id="KW-1185">Reference proteome</keyword>
<reference evidence="2 3" key="1">
    <citation type="submission" date="2014-10" db="EMBL/GenBank/DDBJ databases">
        <title>Draft genome sequence of Actinoplanes utahensis NRRL 12052.</title>
        <authorList>
            <person name="Velasco-Bucheli B."/>
            <person name="del Cerro C."/>
            <person name="Hormigo D."/>
            <person name="Garcia J.L."/>
            <person name="Acebal C."/>
            <person name="Arroyo M."/>
            <person name="de la Mata I."/>
        </authorList>
    </citation>
    <scope>NUCLEOTIDE SEQUENCE [LARGE SCALE GENOMIC DNA]</scope>
    <source>
        <strain evidence="2 3">NRRL 12052</strain>
    </source>
</reference>
<evidence type="ECO:0000256" key="1">
    <source>
        <dbReference type="SAM" id="MobiDB-lite"/>
    </source>
</evidence>
<name>A0A0A6WWW9_ACTUT</name>
<sequence length="755" mass="77597">MRRLVAVRSAGRLPLITAGGCAARLRVAGVRNVAVELLVPAAVELLVPAAVELLVPAAVALVGDAGANAVLPGAVRIGREGAVGCAGREPPGRVRRTRCEPGDVPAHLAGSFAHRSGRVEIFARSGLLRPAPVGSAPSGGVAGLPRGDSLRVRAGLLGRTVATGLVRPGAARGRATFTLTRGRASFTVVRGGRVEGRATVLANREAGAAIRPGRLVVLVARTGRMWGETGNLCASGDRPVVAAGSGTLRLRLVAAWTASTGRPDRPEVVAPDRGGASGAVRGSAAALVPALPPVGVEWGGGAAGAFRLLPELVGAQFDGARPVAGKRLGGLPPVVGAGSGLPAEVPVVPEFGRPSFDRAPPASPELVPVRTTAVVWRKAMTVVERRATTVVGGQATAVAGGRGTAVVEERVVPVVGTRVAPVVARRLTAVVVDGGAAIIAYGFPPLVPGITPVAVVAVPAAVQPGRRLAGAPGAAGRGFVPAFAGVVPSAVPCGRLVRTAFVAVPRVVDPVGTAMRSRTLIAVVRAAPSTARTTPQIRAGRGVDDGEVRFVEVDAEFGPVEVDVVEVVADQVVDVGVHRHEVGFVEPARPLGVEDGPFLPVGAGLVLVATAAARRHDRIRVRTFGVVPLLDDRGTRHERILVVFVRPVFVVLEAHDTAPNRVGKNPTPRRRISATVLTLYHLRTPVPAPALRDQCLPRGGCGRLTTDLRSAPPLCGSPSPASRTARERRPHRRRSPPVVRDHPCIRARAPPGSTG</sequence>
<evidence type="ECO:0000313" key="2">
    <source>
        <dbReference type="EMBL" id="KHD72197.1"/>
    </source>
</evidence>
<gene>
    <name evidence="2" type="ORF">MB27_41935</name>
</gene>
<dbReference type="AlphaFoldDB" id="A0A0A6WWW9"/>
<feature type="compositionally biased region" description="Basic residues" evidence="1">
    <location>
        <begin position="726"/>
        <end position="735"/>
    </location>
</feature>
<comment type="caution">
    <text evidence="2">The sequence shown here is derived from an EMBL/GenBank/DDBJ whole genome shotgun (WGS) entry which is preliminary data.</text>
</comment>
<dbReference type="Proteomes" id="UP000054537">
    <property type="component" value="Unassembled WGS sequence"/>
</dbReference>
<protein>
    <submittedName>
        <fullName evidence="2">Uncharacterized protein</fullName>
    </submittedName>
</protein>
<proteinExistence type="predicted"/>
<organism evidence="2 3">
    <name type="scientific">Actinoplanes utahensis</name>
    <dbReference type="NCBI Taxonomy" id="1869"/>
    <lineage>
        <taxon>Bacteria</taxon>
        <taxon>Bacillati</taxon>
        <taxon>Actinomycetota</taxon>
        <taxon>Actinomycetes</taxon>
        <taxon>Micromonosporales</taxon>
        <taxon>Micromonosporaceae</taxon>
        <taxon>Actinoplanes</taxon>
    </lineage>
</organism>
<feature type="region of interest" description="Disordered" evidence="1">
    <location>
        <begin position="707"/>
        <end position="755"/>
    </location>
</feature>
<evidence type="ECO:0000313" key="3">
    <source>
        <dbReference type="Proteomes" id="UP000054537"/>
    </source>
</evidence>
<dbReference type="EMBL" id="JRTT01000139">
    <property type="protein sequence ID" value="KHD72197.1"/>
    <property type="molecule type" value="Genomic_DNA"/>
</dbReference>
<accession>A0A0A6WWW9</accession>
<dbReference type="STRING" id="1869.MB27_41935"/>